<sequence>MFLPNDIHHLTALGYLRIEGCPELCRKCQPQVGEYWPKIFHINQIFIDEPEDLKQD</sequence>
<proteinExistence type="predicted"/>
<dbReference type="EMBL" id="WOCE01000020">
    <property type="protein sequence ID" value="KAE9590729.1"/>
    <property type="molecule type" value="Genomic_DNA"/>
</dbReference>
<dbReference type="Proteomes" id="UP000447434">
    <property type="component" value="Chromosome 20"/>
</dbReference>
<keyword evidence="2" id="KW-1185">Reference proteome</keyword>
<evidence type="ECO:0000313" key="1">
    <source>
        <dbReference type="EMBL" id="KAE9590729.1"/>
    </source>
</evidence>
<name>A0A6A4NTP9_LUPAL</name>
<protein>
    <submittedName>
        <fullName evidence="1">Putative leucine-rich repeat domain, L domain-containing protein</fullName>
    </submittedName>
</protein>
<evidence type="ECO:0000313" key="2">
    <source>
        <dbReference type="Proteomes" id="UP000447434"/>
    </source>
</evidence>
<dbReference type="AlphaFoldDB" id="A0A6A4NTP9"/>
<comment type="caution">
    <text evidence="1">The sequence shown here is derived from an EMBL/GenBank/DDBJ whole genome shotgun (WGS) entry which is preliminary data.</text>
</comment>
<gene>
    <name evidence="1" type="ORF">Lalb_Chr20g0110731</name>
</gene>
<dbReference type="OrthoDB" id="968365at2759"/>
<accession>A0A6A4NTP9</accession>
<reference evidence="2" key="1">
    <citation type="journal article" date="2020" name="Nat. Commun.">
        <title>Genome sequence of the cluster root forming white lupin.</title>
        <authorList>
            <person name="Hufnagel B."/>
            <person name="Marques A."/>
            <person name="Soriano A."/>
            <person name="Marques L."/>
            <person name="Divol F."/>
            <person name="Doumas P."/>
            <person name="Sallet E."/>
            <person name="Mancinotti D."/>
            <person name="Carrere S."/>
            <person name="Marande W."/>
            <person name="Arribat S."/>
            <person name="Keller J."/>
            <person name="Huneau C."/>
            <person name="Blein T."/>
            <person name="Aime D."/>
            <person name="Laguerre M."/>
            <person name="Taylor J."/>
            <person name="Schubert V."/>
            <person name="Nelson M."/>
            <person name="Geu-Flores F."/>
            <person name="Crespi M."/>
            <person name="Gallardo-Guerrero K."/>
            <person name="Delaux P.-M."/>
            <person name="Salse J."/>
            <person name="Berges H."/>
            <person name="Guyot R."/>
            <person name="Gouzy J."/>
            <person name="Peret B."/>
        </authorList>
    </citation>
    <scope>NUCLEOTIDE SEQUENCE [LARGE SCALE GENOMIC DNA]</scope>
    <source>
        <strain evidence="2">cv. Amiga</strain>
    </source>
</reference>
<organism evidence="1 2">
    <name type="scientific">Lupinus albus</name>
    <name type="common">White lupine</name>
    <name type="synonym">Lupinus termis</name>
    <dbReference type="NCBI Taxonomy" id="3870"/>
    <lineage>
        <taxon>Eukaryota</taxon>
        <taxon>Viridiplantae</taxon>
        <taxon>Streptophyta</taxon>
        <taxon>Embryophyta</taxon>
        <taxon>Tracheophyta</taxon>
        <taxon>Spermatophyta</taxon>
        <taxon>Magnoliopsida</taxon>
        <taxon>eudicotyledons</taxon>
        <taxon>Gunneridae</taxon>
        <taxon>Pentapetalae</taxon>
        <taxon>rosids</taxon>
        <taxon>fabids</taxon>
        <taxon>Fabales</taxon>
        <taxon>Fabaceae</taxon>
        <taxon>Papilionoideae</taxon>
        <taxon>50 kb inversion clade</taxon>
        <taxon>genistoids sensu lato</taxon>
        <taxon>core genistoids</taxon>
        <taxon>Genisteae</taxon>
        <taxon>Lupinus</taxon>
    </lineage>
</organism>